<evidence type="ECO:0000313" key="1">
    <source>
        <dbReference type="EMBL" id="WWQ63132.1"/>
    </source>
</evidence>
<keyword evidence="2" id="KW-1185">Reference proteome</keyword>
<reference evidence="1" key="1">
    <citation type="journal article" date="2025" name="Int. J. Syst. Evol. Microbiol.">
        <title>Streptomyces citrinus sp. nov., with yellow diffusible pigment.</title>
        <authorList>
            <person name="He Y."/>
            <person name="Yang E."/>
            <person name="Xu J."/>
            <person name="Sun Y."/>
            <person name="Sun L."/>
        </authorList>
    </citation>
    <scope>NUCLEOTIDE SEQUENCE</scope>
    <source>
        <strain evidence="1">Q6</strain>
    </source>
</reference>
<protein>
    <submittedName>
        <fullName evidence="1">DUF4132 domain-containing protein</fullName>
    </submittedName>
</protein>
<dbReference type="EMBL" id="CP146022">
    <property type="protein sequence ID" value="WWQ63132.1"/>
    <property type="molecule type" value="Genomic_DNA"/>
</dbReference>
<name>A0ACD5A7F0_9ACTN</name>
<dbReference type="Proteomes" id="UP001432251">
    <property type="component" value="Chromosome"/>
</dbReference>
<gene>
    <name evidence="1" type="ORF">V2W30_07105</name>
</gene>
<evidence type="ECO:0000313" key="2">
    <source>
        <dbReference type="Proteomes" id="UP001432251"/>
    </source>
</evidence>
<accession>A0ACD5A7F0</accession>
<organism evidence="1 2">
    <name type="scientific">Streptomyces citrinus</name>
    <dbReference type="NCBI Taxonomy" id="3118173"/>
    <lineage>
        <taxon>Bacteria</taxon>
        <taxon>Bacillati</taxon>
        <taxon>Actinomycetota</taxon>
        <taxon>Actinomycetes</taxon>
        <taxon>Kitasatosporales</taxon>
        <taxon>Streptomycetaceae</taxon>
        <taxon>Streptomyces</taxon>
    </lineage>
</organism>
<sequence length="285" mass="31161">MGWMVAGDYEVALDETGKVVCRNGKGRLLKSVPPKIADEPAVVGLRQLTEWLERHEREARDQVENWMTRSLPVPAAVLARVWPDPAWRAALQDLVVTGEDGTVAGFLRDADAERGIGLVDLDGDTVRVSPEQIRIPHPVLLEDLDELREFAVELGVGQGVQQLFRETYVRGADRDLSAKAVDDYEGGVFKELRFLVGRATSLGYRVRGGQAVLPVLEAGRGVEARVWVGDYEGYEETETGPLTWTTPQGAALPLGEVGPVAWSEGMRMAAALYAGRVLEDTEQAA</sequence>
<proteinExistence type="predicted"/>